<keyword evidence="6" id="KW-1185">Reference proteome</keyword>
<sequence length="114" mass="12786">MDSNRNLSWDDFKKVQMAVGTIISAEVFKEVRNPAYKMIIDFGELGKRKTSAQITKLYKPEELIGKQVVAVVNFPPKQIATMMSECLVMGGLGEDKEVILIQPERKVKNGTRIG</sequence>
<dbReference type="EMBL" id="SNTZ01000020">
    <property type="protein sequence ID" value="THV56848.1"/>
    <property type="molecule type" value="Genomic_DNA"/>
</dbReference>
<dbReference type="CDD" id="cd02798">
    <property type="entry name" value="tRNA_bind_CsaA"/>
    <property type="match status" value="1"/>
</dbReference>
<evidence type="ECO:0000256" key="1">
    <source>
        <dbReference type="ARBA" id="ARBA00022555"/>
    </source>
</evidence>
<dbReference type="Proteomes" id="UP000310406">
    <property type="component" value="Unassembled WGS sequence"/>
</dbReference>
<dbReference type="InterPro" id="IPR002547">
    <property type="entry name" value="tRNA-bd_dom"/>
</dbReference>
<evidence type="ECO:0000313" key="6">
    <source>
        <dbReference type="Proteomes" id="UP000310406"/>
    </source>
</evidence>
<dbReference type="GO" id="GO:0000049">
    <property type="term" value="F:tRNA binding"/>
    <property type="evidence" value="ECO:0007669"/>
    <property type="project" value="UniProtKB-UniRule"/>
</dbReference>
<comment type="caution">
    <text evidence="5">The sequence shown here is derived from an EMBL/GenBank/DDBJ whole genome shotgun (WGS) entry which is preliminary data.</text>
</comment>
<dbReference type="InterPro" id="IPR051270">
    <property type="entry name" value="Tyrosine-tRNA_ligase_regulator"/>
</dbReference>
<dbReference type="OrthoDB" id="9794564at2"/>
<proteinExistence type="predicted"/>
<dbReference type="PROSITE" id="PS50886">
    <property type="entry name" value="TRBD"/>
    <property type="match status" value="1"/>
</dbReference>
<keyword evidence="1 3" id="KW-0820">tRNA-binding</keyword>
<dbReference type="InterPro" id="IPR008231">
    <property type="entry name" value="CsaA"/>
</dbReference>
<dbReference type="Pfam" id="PF01588">
    <property type="entry name" value="tRNA_bind"/>
    <property type="match status" value="1"/>
</dbReference>
<dbReference type="InterPro" id="IPR012340">
    <property type="entry name" value="NA-bd_OB-fold"/>
</dbReference>
<evidence type="ECO:0000313" key="5">
    <source>
        <dbReference type="EMBL" id="THV56848.1"/>
    </source>
</evidence>
<evidence type="ECO:0000256" key="3">
    <source>
        <dbReference type="PROSITE-ProRule" id="PRU00209"/>
    </source>
</evidence>
<protein>
    <submittedName>
        <fullName evidence="5">tRNA-binding protein</fullName>
    </submittedName>
</protein>
<organism evidence="5 6">
    <name type="scientific">Flagellimonas alvinocaridis</name>
    <dbReference type="NCBI Taxonomy" id="2530200"/>
    <lineage>
        <taxon>Bacteria</taxon>
        <taxon>Pseudomonadati</taxon>
        <taxon>Bacteroidota</taxon>
        <taxon>Flavobacteriia</taxon>
        <taxon>Flavobacteriales</taxon>
        <taxon>Flavobacteriaceae</taxon>
        <taxon>Flagellimonas</taxon>
    </lineage>
</organism>
<dbReference type="NCBIfam" id="TIGR02222">
    <property type="entry name" value="chap_CsaA"/>
    <property type="match status" value="1"/>
</dbReference>
<feature type="domain" description="TRNA-binding" evidence="4">
    <location>
        <begin position="11"/>
        <end position="114"/>
    </location>
</feature>
<dbReference type="NCBIfam" id="NF007494">
    <property type="entry name" value="PRK10089.1-3"/>
    <property type="match status" value="1"/>
</dbReference>
<dbReference type="NCBIfam" id="NF007495">
    <property type="entry name" value="PRK10089.1-4"/>
    <property type="match status" value="1"/>
</dbReference>
<dbReference type="AlphaFoldDB" id="A0A4S8RF19"/>
<dbReference type="FunFam" id="2.40.50.140:FF:000165">
    <property type="entry name" value="Chaperone CsaA"/>
    <property type="match status" value="1"/>
</dbReference>
<dbReference type="PANTHER" id="PTHR11586:SF37">
    <property type="entry name" value="TRNA-BINDING DOMAIN-CONTAINING PROTEIN"/>
    <property type="match status" value="1"/>
</dbReference>
<gene>
    <name evidence="5" type="ORF">EZV76_16580</name>
</gene>
<evidence type="ECO:0000259" key="4">
    <source>
        <dbReference type="PROSITE" id="PS50886"/>
    </source>
</evidence>
<dbReference type="SUPFAM" id="SSF50249">
    <property type="entry name" value="Nucleic acid-binding proteins"/>
    <property type="match status" value="1"/>
</dbReference>
<accession>A0A4S8RF19</accession>
<evidence type="ECO:0000256" key="2">
    <source>
        <dbReference type="ARBA" id="ARBA00022884"/>
    </source>
</evidence>
<name>A0A4S8RF19_9FLAO</name>
<dbReference type="Gene3D" id="2.40.50.140">
    <property type="entry name" value="Nucleic acid-binding proteins"/>
    <property type="match status" value="1"/>
</dbReference>
<reference evidence="5 6" key="1">
    <citation type="submission" date="2019-03" db="EMBL/GenBank/DDBJ databases">
        <title>Muricauda SCR12 sp.nov, a marine bacterium isolated from Pacific Ocean:the Okinawa trough.</title>
        <authorList>
            <person name="Liu L."/>
        </authorList>
    </citation>
    <scope>NUCLEOTIDE SEQUENCE [LARGE SCALE GENOMIC DNA]</scope>
    <source>
        <strain evidence="5 6">SCR12</strain>
    </source>
</reference>
<keyword evidence="2 3" id="KW-0694">RNA-binding</keyword>
<dbReference type="PANTHER" id="PTHR11586">
    <property type="entry name" value="TRNA-AMINOACYLATION COFACTOR ARC1 FAMILY MEMBER"/>
    <property type="match status" value="1"/>
</dbReference>